<dbReference type="GO" id="GO:0005737">
    <property type="term" value="C:cytoplasm"/>
    <property type="evidence" value="ECO:0007669"/>
    <property type="project" value="UniProtKB-SubCell"/>
</dbReference>
<name>A0A8T5GG81_9ARCH</name>
<evidence type="ECO:0000313" key="8">
    <source>
        <dbReference type="Proteomes" id="UP000722459"/>
    </source>
</evidence>
<dbReference type="Pfam" id="PF01918">
    <property type="entry name" value="Alba"/>
    <property type="match status" value="1"/>
</dbReference>
<comment type="PTM">
    <text evidence="5">Acetylated. Acetylation at Lys-25 decreases DNA-binding affinity.</text>
</comment>
<dbReference type="GO" id="GO:0003723">
    <property type="term" value="F:RNA binding"/>
    <property type="evidence" value="ECO:0007669"/>
    <property type="project" value="InterPro"/>
</dbReference>
<dbReference type="NCBIfam" id="NF003088">
    <property type="entry name" value="PRK04015.1"/>
    <property type="match status" value="1"/>
</dbReference>
<proteinExistence type="inferred from homology"/>
<dbReference type="GO" id="GO:0003690">
    <property type="term" value="F:double-stranded DNA binding"/>
    <property type="evidence" value="ECO:0007669"/>
    <property type="project" value="UniProtKB-UniRule"/>
</dbReference>
<evidence type="ECO:0000256" key="3">
    <source>
        <dbReference type="ARBA" id="ARBA00022490"/>
    </source>
</evidence>
<feature type="domain" description="DNA/RNA-binding protein Alba-like" evidence="6">
    <location>
        <begin position="21"/>
        <end position="81"/>
    </location>
</feature>
<feature type="modified residue" description="N6-acetyllysine" evidence="5">
    <location>
        <position position="25"/>
    </location>
</feature>
<gene>
    <name evidence="5 7" type="primary">albA</name>
    <name evidence="7" type="ORF">HON47_05220</name>
</gene>
<dbReference type="Proteomes" id="UP000722459">
    <property type="component" value="Unassembled WGS sequence"/>
</dbReference>
<comment type="subcellular location">
    <subcellularLocation>
        <location evidence="5">Cytoplasm</location>
    </subcellularLocation>
    <subcellularLocation>
        <location evidence="5">Chromosome</location>
    </subcellularLocation>
</comment>
<comment type="caution">
    <text evidence="7">The sequence shown here is derived from an EMBL/GenBank/DDBJ whole genome shotgun (WGS) entry which is preliminary data.</text>
</comment>
<protein>
    <recommendedName>
        <fullName evidence="5">DNA/RNA-binding protein Alba</fullName>
    </recommendedName>
</protein>
<dbReference type="GO" id="GO:0030261">
    <property type="term" value="P:chromosome condensation"/>
    <property type="evidence" value="ECO:0007669"/>
    <property type="project" value="UniProtKB-KW"/>
</dbReference>
<comment type="function">
    <text evidence="5">Binds double-stranded DNA tightly but without sequence specificity. Involved in DNA compaction.</text>
</comment>
<keyword evidence="4 5" id="KW-0238">DNA-binding</keyword>
<dbReference type="SUPFAM" id="SSF82704">
    <property type="entry name" value="AlbA-like"/>
    <property type="match status" value="1"/>
</dbReference>
<evidence type="ECO:0000256" key="4">
    <source>
        <dbReference type="ARBA" id="ARBA00023125"/>
    </source>
</evidence>
<dbReference type="InterPro" id="IPR002775">
    <property type="entry name" value="DNA/RNA-bd_Alba-like"/>
</dbReference>
<reference evidence="7" key="1">
    <citation type="journal article" date="2021" name="ISME J.">
        <title>Mercury methylation by metabolically versatile and cosmopolitan marine bacteria.</title>
        <authorList>
            <person name="Lin H."/>
            <person name="Ascher D.B."/>
            <person name="Myung Y."/>
            <person name="Lamborg C.H."/>
            <person name="Hallam S.J."/>
            <person name="Gionfriddo C.M."/>
            <person name="Holt K.E."/>
            <person name="Moreau J.W."/>
        </authorList>
    </citation>
    <scope>NUCLEOTIDE SEQUENCE</scope>
    <source>
        <strain evidence="7">SI075_bin30</strain>
    </source>
</reference>
<accession>A0A8T5GG81</accession>
<keyword evidence="5" id="KW-0226">DNA condensation</keyword>
<organism evidence="7 8">
    <name type="scientific">Candidatus Iainarchaeum sp</name>
    <dbReference type="NCBI Taxonomy" id="3101447"/>
    <lineage>
        <taxon>Archaea</taxon>
        <taxon>Candidatus Iainarchaeota</taxon>
        <taxon>Candidatus Iainarchaeia</taxon>
        <taxon>Candidatus Iainarchaeales</taxon>
        <taxon>Candidatus Iainarchaeaceae</taxon>
        <taxon>Candidatus Iainarchaeum</taxon>
    </lineage>
</organism>
<evidence type="ECO:0000256" key="5">
    <source>
        <dbReference type="HAMAP-Rule" id="MF_01122"/>
    </source>
</evidence>
<keyword evidence="5" id="KW-0007">Acetylation</keyword>
<dbReference type="AlphaFoldDB" id="A0A8T5GG81"/>
<evidence type="ECO:0000256" key="1">
    <source>
        <dbReference type="ARBA" id="ARBA00008018"/>
    </source>
</evidence>
<evidence type="ECO:0000259" key="6">
    <source>
        <dbReference type="Pfam" id="PF01918"/>
    </source>
</evidence>
<dbReference type="InterPro" id="IPR036882">
    <property type="entry name" value="Alba-like_dom_sf"/>
</dbReference>
<keyword evidence="2 5" id="KW-0158">Chromosome</keyword>
<keyword evidence="3 5" id="KW-0963">Cytoplasm</keyword>
<evidence type="ECO:0000256" key="2">
    <source>
        <dbReference type="ARBA" id="ARBA00022454"/>
    </source>
</evidence>
<dbReference type="PIRSF" id="PIRSF028732">
    <property type="entry name" value="Alba"/>
    <property type="match status" value="1"/>
</dbReference>
<dbReference type="HAMAP" id="MF_01122">
    <property type="entry name" value="AlbA"/>
    <property type="match status" value="1"/>
</dbReference>
<evidence type="ECO:0000313" key="7">
    <source>
        <dbReference type="EMBL" id="MBT4870949.1"/>
    </source>
</evidence>
<comment type="similarity">
    <text evidence="1 5">Belongs to the histone-like Alba family.</text>
</comment>
<dbReference type="GO" id="GO:0005694">
    <property type="term" value="C:chromosome"/>
    <property type="evidence" value="ECO:0007669"/>
    <property type="project" value="UniProtKB-SubCell"/>
</dbReference>
<dbReference type="Gene3D" id="3.30.110.20">
    <property type="entry name" value="Alba-like domain"/>
    <property type="match status" value="1"/>
</dbReference>
<dbReference type="EMBL" id="JABJNZ010000064">
    <property type="protein sequence ID" value="MBT4870949.1"/>
    <property type="molecule type" value="Genomic_DNA"/>
</dbReference>
<sequence>MTKKDESAEDKTTKQEEGYFVYVGKKGVMAYVLAVITQFSEGAKEVRVKARGKSISRAVDVLEIVKSKSEEIKLEAINTSTEEVETDDGRPLKISAIEIVIKK</sequence>
<dbReference type="InterPro" id="IPR013795">
    <property type="entry name" value="DNA/RNA-bd_Alba"/>
</dbReference>
<dbReference type="NCBIfam" id="TIGR00285">
    <property type="entry name" value="DNA-binding protein Alba"/>
    <property type="match status" value="1"/>
</dbReference>